<keyword evidence="2" id="KW-0645">Protease</keyword>
<evidence type="ECO:0000256" key="5">
    <source>
        <dbReference type="SAM" id="Phobius"/>
    </source>
</evidence>
<keyword evidence="5" id="KW-0472">Membrane</keyword>
<gene>
    <name evidence="7" type="ORF">A2610_02390</name>
</gene>
<evidence type="ECO:0000256" key="2">
    <source>
        <dbReference type="ARBA" id="ARBA00022670"/>
    </source>
</evidence>
<accession>A0A1F8E477</accession>
<dbReference type="SMART" id="SM00287">
    <property type="entry name" value="SH3b"/>
    <property type="match status" value="1"/>
</dbReference>
<proteinExistence type="inferred from homology"/>
<dbReference type="GO" id="GO:0008234">
    <property type="term" value="F:cysteine-type peptidase activity"/>
    <property type="evidence" value="ECO:0007669"/>
    <property type="project" value="UniProtKB-KW"/>
</dbReference>
<keyword evidence="5" id="KW-1133">Transmembrane helix</keyword>
<dbReference type="PROSITE" id="PS51935">
    <property type="entry name" value="NLPC_P60"/>
    <property type="match status" value="1"/>
</dbReference>
<keyword evidence="3" id="KW-0378">Hydrolase</keyword>
<evidence type="ECO:0000256" key="3">
    <source>
        <dbReference type="ARBA" id="ARBA00022801"/>
    </source>
</evidence>
<keyword evidence="5" id="KW-0812">Transmembrane</keyword>
<reference evidence="7 8" key="1">
    <citation type="journal article" date="2016" name="Nat. Commun.">
        <title>Thousands of microbial genomes shed light on interconnected biogeochemical processes in an aquifer system.</title>
        <authorList>
            <person name="Anantharaman K."/>
            <person name="Brown C.T."/>
            <person name="Hug L.A."/>
            <person name="Sharon I."/>
            <person name="Castelle C.J."/>
            <person name="Probst A.J."/>
            <person name="Thomas B.C."/>
            <person name="Singh A."/>
            <person name="Wilkins M.J."/>
            <person name="Karaoz U."/>
            <person name="Brodie E.L."/>
            <person name="Williams K.H."/>
            <person name="Hubbard S.S."/>
            <person name="Banfield J.F."/>
        </authorList>
    </citation>
    <scope>NUCLEOTIDE SEQUENCE [LARGE SCALE GENOMIC DNA]</scope>
</reference>
<evidence type="ECO:0000256" key="4">
    <source>
        <dbReference type="ARBA" id="ARBA00022807"/>
    </source>
</evidence>
<keyword evidence="4" id="KW-0788">Thiol protease</keyword>
<organism evidence="7 8">
    <name type="scientific">Candidatus Wolfebacteria bacterium RIFOXYD1_FULL_48_65</name>
    <dbReference type="NCBI Taxonomy" id="1802561"/>
    <lineage>
        <taxon>Bacteria</taxon>
        <taxon>Candidatus Wolfeibacteriota</taxon>
    </lineage>
</organism>
<evidence type="ECO:0000256" key="1">
    <source>
        <dbReference type="ARBA" id="ARBA00007074"/>
    </source>
</evidence>
<dbReference type="InterPro" id="IPR000064">
    <property type="entry name" value="NLP_P60_dom"/>
</dbReference>
<evidence type="ECO:0000259" key="6">
    <source>
        <dbReference type="PROSITE" id="PS51935"/>
    </source>
</evidence>
<comment type="caution">
    <text evidence="7">The sequence shown here is derived from an EMBL/GenBank/DDBJ whole genome shotgun (WGS) entry which is preliminary data.</text>
</comment>
<sequence>MENKVGIKKMFYILAVNVFALSAMFIATDIAHAFDFQADDTSRQEDACLSTPVQIVGAITPGDFERFRVKASTGNSQLIIQEYSAPPVSWWEYATNQWVSDKQATITEGIWEWSVEDFSSPVTFQADRYYMFAFYQGNICGFKGTNTTIEGMQFYRQGGTSDWVRDNSIDNIWFEINDGGRYWSTISTVPEGVLNIRESAGLNALIIKTLPIGWVVRVLQTADISRMPIDVDGHRWYQIQDVSDGSTGWAVAGPVQDGHLMAEYLPYDFTKQADLEQETIRQVSVEDRHICPIADGQYIDGLNLRVFLATIPAGVYDTIYVKADYVAYIYPYVTKIYTKDGWQSVAMQISTDRGNTWSNVSMPSGYLSDVDVRFLLPRAYIFDGSDIYFQNDWGDNSRGIFIRTSEVCSSLSERVTAITSMQQFAADGTTLIGEHATTTDSTVVFKAVVDASGAEPATVQVELRRTEEPFTGISDGGILQSDLVAPGTQVALTRTNLIDGAYHWRARTLNDQGNSSDWQEFGIPGGTDFIVDLPLSYKAANLAKQLVNQNYLWGGKGWDANDRLFVDTDTVKTGYNYWTDAGKIAFDDGLDCSGLVAWSYNHSYAPSKFFNQNYIGEPNANKQYWHNMQATTTSDVGLQPGDLLYFDPRTYHVDTKTWTLGSDGIMDHVAMYIGGDTSKNVIHARSKTFGIQYASINALLGDSANGFVAFGRPKNATIAMSITKHSPIHFSVIDPDGNTISDSTGIATDEEYIQESGDLTYATMGMDANGYPEDVIYSPILKQGIYKISVSPMASSTSNQTYSLDFTAGSTTIVLAQNMPLSQIPSEGYGITVSAVGAISTFIPVSVDIKPGSYPNSINLGSNGVIPVAIFGSATFDVHQIDPTTIKLADASIKIKGNGQPMVSYSDVNGDGITDAIVQITTQALQLTIGDTMTNLEGSLISGDIFKGSDSINIVP</sequence>
<comment type="similarity">
    <text evidence="1">Belongs to the peptidase C40 family.</text>
</comment>
<name>A0A1F8E477_9BACT</name>
<evidence type="ECO:0000313" key="7">
    <source>
        <dbReference type="EMBL" id="OGM95646.1"/>
    </source>
</evidence>
<feature type="transmembrane region" description="Helical" evidence="5">
    <location>
        <begin position="12"/>
        <end position="34"/>
    </location>
</feature>
<dbReference type="InterPro" id="IPR038765">
    <property type="entry name" value="Papain-like_cys_pep_sf"/>
</dbReference>
<dbReference type="SUPFAM" id="SSF54001">
    <property type="entry name" value="Cysteine proteinases"/>
    <property type="match status" value="1"/>
</dbReference>
<dbReference type="Pfam" id="PF00877">
    <property type="entry name" value="NLPC_P60"/>
    <property type="match status" value="1"/>
</dbReference>
<evidence type="ECO:0000313" key="8">
    <source>
        <dbReference type="Proteomes" id="UP000179057"/>
    </source>
</evidence>
<dbReference type="InterPro" id="IPR003646">
    <property type="entry name" value="SH3-like_bac-type"/>
</dbReference>
<protein>
    <recommendedName>
        <fullName evidence="6">NlpC/P60 domain-containing protein</fullName>
    </recommendedName>
</protein>
<dbReference type="GO" id="GO:0006508">
    <property type="term" value="P:proteolysis"/>
    <property type="evidence" value="ECO:0007669"/>
    <property type="project" value="UniProtKB-KW"/>
</dbReference>
<dbReference type="Proteomes" id="UP000179057">
    <property type="component" value="Unassembled WGS sequence"/>
</dbReference>
<dbReference type="Gene3D" id="3.90.1720.10">
    <property type="entry name" value="endopeptidase domain like (from Nostoc punctiforme)"/>
    <property type="match status" value="1"/>
</dbReference>
<dbReference type="Gene3D" id="2.30.30.40">
    <property type="entry name" value="SH3 Domains"/>
    <property type="match status" value="1"/>
</dbReference>
<dbReference type="EMBL" id="MGIV01000001">
    <property type="protein sequence ID" value="OGM95646.1"/>
    <property type="molecule type" value="Genomic_DNA"/>
</dbReference>
<dbReference type="AlphaFoldDB" id="A0A1F8E477"/>
<feature type="domain" description="NlpC/P60" evidence="6">
    <location>
        <begin position="533"/>
        <end position="711"/>
    </location>
</feature>